<dbReference type="EMBL" id="FCOF02000053">
    <property type="protein sequence ID" value="SAK90542.1"/>
    <property type="molecule type" value="Genomic_DNA"/>
</dbReference>
<reference evidence="3" key="1">
    <citation type="submission" date="2016-01" db="EMBL/GenBank/DDBJ databases">
        <authorList>
            <person name="Peeters C."/>
        </authorList>
    </citation>
    <scope>NUCLEOTIDE SEQUENCE [LARGE SCALE GENOMIC DNA]</scope>
    <source>
        <strain evidence="3">LMG 29318</strain>
    </source>
</reference>
<dbReference type="InterPro" id="IPR029045">
    <property type="entry name" value="ClpP/crotonase-like_dom_sf"/>
</dbReference>
<organism evidence="3 4">
    <name type="scientific">Caballeronia catudaia</name>
    <dbReference type="NCBI Taxonomy" id="1777136"/>
    <lineage>
        <taxon>Bacteria</taxon>
        <taxon>Pseudomonadati</taxon>
        <taxon>Pseudomonadota</taxon>
        <taxon>Betaproteobacteria</taxon>
        <taxon>Burkholderiales</taxon>
        <taxon>Burkholderiaceae</taxon>
        <taxon>Caballeronia</taxon>
    </lineage>
</organism>
<keyword evidence="4" id="KW-1185">Reference proteome</keyword>
<accession>A0A158D794</accession>
<evidence type="ECO:0000313" key="3">
    <source>
        <dbReference type="EMBL" id="SAK90542.1"/>
    </source>
</evidence>
<sequence>MMEGVSPCSATIAVDVEQRNAQIWITISRAEKANAMTVAMVERMTSAIVEAGSNPGVQTILLTGAGTRVFSAGVDVREKPADGDQAAQRERRSHALASLQDAVMNCPKPVITVLNGTASGAGAMLALLSDACVAADEAELTLPEINLSIPTFSGANILEVIGGRALALDLIQTGRRMPAREALSRGLVASVVPSSELQSAAEVVAEGLGSKDPHAFAENKRWINRSLKTALNEAREEHARHRQKLAK</sequence>
<dbReference type="PANTHER" id="PTHR11941">
    <property type="entry name" value="ENOYL-COA HYDRATASE-RELATED"/>
    <property type="match status" value="1"/>
</dbReference>
<dbReference type="InterPro" id="IPR018376">
    <property type="entry name" value="Enoyl-CoA_hyd/isom_CS"/>
</dbReference>
<dbReference type="AlphaFoldDB" id="A0A158D794"/>
<gene>
    <name evidence="3" type="ORF">AWB75_06329</name>
</gene>
<dbReference type="Pfam" id="PF00378">
    <property type="entry name" value="ECH_1"/>
    <property type="match status" value="1"/>
</dbReference>
<evidence type="ECO:0000256" key="2">
    <source>
        <dbReference type="RuleBase" id="RU003707"/>
    </source>
</evidence>
<proteinExistence type="inferred from homology"/>
<dbReference type="CDD" id="cd06558">
    <property type="entry name" value="crotonase-like"/>
    <property type="match status" value="1"/>
</dbReference>
<evidence type="ECO:0000313" key="4">
    <source>
        <dbReference type="Proteomes" id="UP000054870"/>
    </source>
</evidence>
<evidence type="ECO:0000256" key="1">
    <source>
        <dbReference type="ARBA" id="ARBA00005254"/>
    </source>
</evidence>
<dbReference type="Proteomes" id="UP000054870">
    <property type="component" value="Unassembled WGS sequence"/>
</dbReference>
<dbReference type="GO" id="GO:0006635">
    <property type="term" value="P:fatty acid beta-oxidation"/>
    <property type="evidence" value="ECO:0007669"/>
    <property type="project" value="TreeGrafter"/>
</dbReference>
<dbReference type="InterPro" id="IPR001753">
    <property type="entry name" value="Enoyl-CoA_hydra/iso"/>
</dbReference>
<dbReference type="PANTHER" id="PTHR11941:SF54">
    <property type="entry name" value="ENOYL-COA HYDRATASE, MITOCHONDRIAL"/>
    <property type="match status" value="1"/>
</dbReference>
<comment type="caution">
    <text evidence="3">The sequence shown here is derived from an EMBL/GenBank/DDBJ whole genome shotgun (WGS) entry which is preliminary data.</text>
</comment>
<name>A0A158D794_9BURK</name>
<dbReference type="SUPFAM" id="SSF52096">
    <property type="entry name" value="ClpP/crotonase"/>
    <property type="match status" value="1"/>
</dbReference>
<dbReference type="Gene3D" id="3.90.226.10">
    <property type="entry name" value="2-enoyl-CoA Hydratase, Chain A, domain 1"/>
    <property type="match status" value="1"/>
</dbReference>
<dbReference type="PROSITE" id="PS00166">
    <property type="entry name" value="ENOYL_COA_HYDRATASE"/>
    <property type="match status" value="1"/>
</dbReference>
<comment type="similarity">
    <text evidence="1 2">Belongs to the enoyl-CoA hydratase/isomerase family.</text>
</comment>
<protein>
    <submittedName>
        <fullName evidence="3">Short chain enoyl-CoA hydratase</fullName>
    </submittedName>
</protein>
<dbReference type="RefSeq" id="WP_235012327.1">
    <property type="nucleotide sequence ID" value="NZ_FCOF02000053.1"/>
</dbReference>
<dbReference type="GO" id="GO:0003824">
    <property type="term" value="F:catalytic activity"/>
    <property type="evidence" value="ECO:0007669"/>
    <property type="project" value="InterPro"/>
</dbReference>